<keyword evidence="4" id="KW-1185">Reference proteome</keyword>
<dbReference type="OrthoDB" id="4287477at2"/>
<dbReference type="Pfam" id="PF00293">
    <property type="entry name" value="NUDIX"/>
    <property type="match status" value="1"/>
</dbReference>
<evidence type="ECO:0000313" key="3">
    <source>
        <dbReference type="EMBL" id="TKK88156.1"/>
    </source>
</evidence>
<dbReference type="InterPro" id="IPR051325">
    <property type="entry name" value="Nudix_hydrolase_domain"/>
</dbReference>
<dbReference type="PROSITE" id="PS00893">
    <property type="entry name" value="NUDIX_BOX"/>
    <property type="match status" value="1"/>
</dbReference>
<feature type="domain" description="Nudix hydrolase" evidence="2">
    <location>
        <begin position="3"/>
        <end position="129"/>
    </location>
</feature>
<dbReference type="InterPro" id="IPR000086">
    <property type="entry name" value="NUDIX_hydrolase_dom"/>
</dbReference>
<dbReference type="PANTHER" id="PTHR21340">
    <property type="entry name" value="DIADENOSINE 5,5-P1,P4-TETRAPHOSPHATE PYROPHOSPHOHYDROLASE MUTT"/>
    <property type="match status" value="1"/>
</dbReference>
<dbReference type="PANTHER" id="PTHR21340:SF0">
    <property type="entry name" value="BIS(5'-NUCLEOSYL)-TETRAPHOSPHATASE [ASYMMETRICAL]"/>
    <property type="match status" value="1"/>
</dbReference>
<gene>
    <name evidence="3" type="ORF">FDA94_14685</name>
</gene>
<dbReference type="SUPFAM" id="SSF53254">
    <property type="entry name" value="Phosphoglycerate mutase-like"/>
    <property type="match status" value="1"/>
</dbReference>
<dbReference type="SMART" id="SM00855">
    <property type="entry name" value="PGAM"/>
    <property type="match status" value="1"/>
</dbReference>
<dbReference type="Gene3D" id="3.90.79.10">
    <property type="entry name" value="Nucleoside Triphosphate Pyrophosphohydrolase"/>
    <property type="match status" value="1"/>
</dbReference>
<evidence type="ECO:0000259" key="2">
    <source>
        <dbReference type="PROSITE" id="PS51462"/>
    </source>
</evidence>
<dbReference type="RefSeq" id="WP_137247614.1">
    <property type="nucleotide sequence ID" value="NZ_SZQA01000012.1"/>
</dbReference>
<dbReference type="CDD" id="cd03673">
    <property type="entry name" value="NUDIX_Ap6A_hydrolase"/>
    <property type="match status" value="1"/>
</dbReference>
<organism evidence="3 4">
    <name type="scientific">Herbidospora galbida</name>
    <dbReference type="NCBI Taxonomy" id="2575442"/>
    <lineage>
        <taxon>Bacteria</taxon>
        <taxon>Bacillati</taxon>
        <taxon>Actinomycetota</taxon>
        <taxon>Actinomycetes</taxon>
        <taxon>Streptosporangiales</taxon>
        <taxon>Streptosporangiaceae</taxon>
        <taxon>Herbidospora</taxon>
    </lineage>
</organism>
<accession>A0A4U3MJH9</accession>
<dbReference type="InterPro" id="IPR020084">
    <property type="entry name" value="NUDIX_hydrolase_CS"/>
</dbReference>
<evidence type="ECO:0000313" key="4">
    <source>
        <dbReference type="Proteomes" id="UP000308705"/>
    </source>
</evidence>
<dbReference type="SUPFAM" id="SSF55811">
    <property type="entry name" value="Nudix"/>
    <property type="match status" value="1"/>
</dbReference>
<reference evidence="3 4" key="1">
    <citation type="submission" date="2019-04" db="EMBL/GenBank/DDBJ databases">
        <title>Herbidospora sp. NEAU-GS14.nov., a novel actinomycete isolated from soil.</title>
        <authorList>
            <person name="Han L."/>
        </authorList>
    </citation>
    <scope>NUCLEOTIDE SEQUENCE [LARGE SCALE GENOMIC DNA]</scope>
    <source>
        <strain evidence="3 4">NEAU-GS14</strain>
    </source>
</reference>
<dbReference type="InterPro" id="IPR015797">
    <property type="entry name" value="NUDIX_hydrolase-like_dom_sf"/>
</dbReference>
<keyword evidence="1 3" id="KW-0378">Hydrolase</keyword>
<dbReference type="GO" id="GO:0006167">
    <property type="term" value="P:AMP biosynthetic process"/>
    <property type="evidence" value="ECO:0007669"/>
    <property type="project" value="TreeGrafter"/>
</dbReference>
<dbReference type="PROSITE" id="PS51462">
    <property type="entry name" value="NUDIX"/>
    <property type="match status" value="1"/>
</dbReference>
<protein>
    <submittedName>
        <fullName evidence="3">NUDIX hydrolase</fullName>
    </submittedName>
</protein>
<proteinExistence type="predicted"/>
<dbReference type="EMBL" id="SZQA01000012">
    <property type="protein sequence ID" value="TKK88156.1"/>
    <property type="molecule type" value="Genomic_DNA"/>
</dbReference>
<sequence length="283" mass="30832">MTDVIHAAGAVIWRGDEASPEVALVHRPKYDDWSFPKGKLKSGEHVIAGALREVREETGLSVVLGRSLPPVHYLKDGRLKRVDYWAARVSGESDLTAVDEVDEVVWMPLSEARDRLTYEWDAGLLRALTAAPLVTVPLILVRHGLAGSRSEWKGHDDRRPLDADGLAQAEAVAAALTAYAPRSLVSSPSRRCTQTLKPYATASGLSIRKEKLLSEGGYDPKDTLRLVRKLTEPAAVCSHGKVLPDLLGALCEGRIGDTHLRKGGFAVLHHAEGELVSVDRYVT</sequence>
<dbReference type="InterPro" id="IPR029033">
    <property type="entry name" value="His_PPase_superfam"/>
</dbReference>
<dbReference type="Gene3D" id="3.40.50.1240">
    <property type="entry name" value="Phosphoglycerate mutase-like"/>
    <property type="match status" value="1"/>
</dbReference>
<dbReference type="GO" id="GO:0004081">
    <property type="term" value="F:bis(5'-nucleosyl)-tetraphosphatase (asymmetrical) activity"/>
    <property type="evidence" value="ECO:0007669"/>
    <property type="project" value="TreeGrafter"/>
</dbReference>
<dbReference type="GO" id="GO:0006754">
    <property type="term" value="P:ATP biosynthetic process"/>
    <property type="evidence" value="ECO:0007669"/>
    <property type="project" value="TreeGrafter"/>
</dbReference>
<dbReference type="Proteomes" id="UP000308705">
    <property type="component" value="Unassembled WGS sequence"/>
</dbReference>
<comment type="caution">
    <text evidence="3">The sequence shown here is derived from an EMBL/GenBank/DDBJ whole genome shotgun (WGS) entry which is preliminary data.</text>
</comment>
<dbReference type="InterPro" id="IPR013078">
    <property type="entry name" value="His_Pase_superF_clade-1"/>
</dbReference>
<name>A0A4U3MJH9_9ACTN</name>
<evidence type="ECO:0000256" key="1">
    <source>
        <dbReference type="ARBA" id="ARBA00022801"/>
    </source>
</evidence>
<dbReference type="Pfam" id="PF00300">
    <property type="entry name" value="His_Phos_1"/>
    <property type="match status" value="1"/>
</dbReference>
<dbReference type="AlphaFoldDB" id="A0A4U3MJH9"/>